<evidence type="ECO:0000256" key="1">
    <source>
        <dbReference type="ARBA" id="ARBA00000085"/>
    </source>
</evidence>
<protein>
    <recommendedName>
        <fullName evidence="2">histidine kinase</fullName>
        <ecNumber evidence="2">2.7.13.3</ecNumber>
    </recommendedName>
</protein>
<evidence type="ECO:0000256" key="2">
    <source>
        <dbReference type="ARBA" id="ARBA00012438"/>
    </source>
</evidence>
<dbReference type="Gene3D" id="1.20.5.1930">
    <property type="match status" value="1"/>
</dbReference>
<dbReference type="EC" id="2.7.13.3" evidence="2"/>
<dbReference type="SUPFAM" id="SSF55874">
    <property type="entry name" value="ATPase domain of HSP90 chaperone/DNA topoisomerase II/histidine kinase"/>
    <property type="match status" value="1"/>
</dbReference>
<evidence type="ECO:0000313" key="11">
    <source>
        <dbReference type="EMBL" id="SDG84862.1"/>
    </source>
</evidence>
<dbReference type="GO" id="GO:0000155">
    <property type="term" value="F:phosphorelay sensor kinase activity"/>
    <property type="evidence" value="ECO:0007669"/>
    <property type="project" value="InterPro"/>
</dbReference>
<dbReference type="InterPro" id="IPR003594">
    <property type="entry name" value="HATPase_dom"/>
</dbReference>
<keyword evidence="9" id="KW-0472">Membrane</keyword>
<feature type="domain" description="Histidine kinase" evidence="10">
    <location>
        <begin position="69"/>
        <end position="262"/>
    </location>
</feature>
<keyword evidence="4" id="KW-0808">Transferase</keyword>
<keyword evidence="7" id="KW-0067">ATP-binding</keyword>
<dbReference type="PANTHER" id="PTHR24421:SF10">
    <property type="entry name" value="NITRATE_NITRITE SENSOR PROTEIN NARQ"/>
    <property type="match status" value="1"/>
</dbReference>
<comment type="catalytic activity">
    <reaction evidence="1">
        <text>ATP + protein L-histidine = ADP + protein N-phospho-L-histidine.</text>
        <dbReference type="EC" id="2.7.13.3"/>
    </reaction>
</comment>
<dbReference type="Gene3D" id="3.30.565.10">
    <property type="entry name" value="Histidine kinase-like ATPase, C-terminal domain"/>
    <property type="match status" value="1"/>
</dbReference>
<accession>A0A1G7XKW5</accession>
<evidence type="ECO:0000256" key="3">
    <source>
        <dbReference type="ARBA" id="ARBA00022553"/>
    </source>
</evidence>
<dbReference type="InterPro" id="IPR050482">
    <property type="entry name" value="Sensor_HK_TwoCompSys"/>
</dbReference>
<keyword evidence="9" id="KW-1133">Transmembrane helix</keyword>
<dbReference type="GO" id="GO:0046983">
    <property type="term" value="F:protein dimerization activity"/>
    <property type="evidence" value="ECO:0007669"/>
    <property type="project" value="InterPro"/>
</dbReference>
<dbReference type="InterPro" id="IPR011712">
    <property type="entry name" value="Sig_transdc_His_kin_sub3_dim/P"/>
</dbReference>
<dbReference type="PANTHER" id="PTHR24421">
    <property type="entry name" value="NITRATE/NITRITE SENSOR PROTEIN NARX-RELATED"/>
    <property type="match status" value="1"/>
</dbReference>
<evidence type="ECO:0000313" key="12">
    <source>
        <dbReference type="Proteomes" id="UP000199705"/>
    </source>
</evidence>
<keyword evidence="3" id="KW-0597">Phosphoprotein</keyword>
<evidence type="ECO:0000256" key="8">
    <source>
        <dbReference type="ARBA" id="ARBA00023012"/>
    </source>
</evidence>
<dbReference type="Proteomes" id="UP000199705">
    <property type="component" value="Unassembled WGS sequence"/>
</dbReference>
<dbReference type="AlphaFoldDB" id="A0A1G7XKW5"/>
<evidence type="ECO:0000256" key="6">
    <source>
        <dbReference type="ARBA" id="ARBA00022777"/>
    </source>
</evidence>
<name>A0A1G7XKW5_9SPHI</name>
<evidence type="ECO:0000256" key="9">
    <source>
        <dbReference type="SAM" id="Phobius"/>
    </source>
</evidence>
<dbReference type="RefSeq" id="WP_091167181.1">
    <property type="nucleotide sequence ID" value="NZ_FNCG01000005.1"/>
</dbReference>
<evidence type="ECO:0000256" key="4">
    <source>
        <dbReference type="ARBA" id="ARBA00022679"/>
    </source>
</evidence>
<dbReference type="GO" id="GO:0005524">
    <property type="term" value="F:ATP binding"/>
    <property type="evidence" value="ECO:0007669"/>
    <property type="project" value="UniProtKB-KW"/>
</dbReference>
<reference evidence="12" key="1">
    <citation type="submission" date="2016-10" db="EMBL/GenBank/DDBJ databases">
        <authorList>
            <person name="Varghese N."/>
            <person name="Submissions S."/>
        </authorList>
    </citation>
    <scope>NUCLEOTIDE SEQUENCE [LARGE SCALE GENOMIC DNA]</scope>
    <source>
        <strain evidence="12">Gh-67</strain>
    </source>
</reference>
<evidence type="ECO:0000256" key="5">
    <source>
        <dbReference type="ARBA" id="ARBA00022741"/>
    </source>
</evidence>
<keyword evidence="9" id="KW-0812">Transmembrane</keyword>
<keyword evidence="8" id="KW-0902">Two-component regulatory system</keyword>
<keyword evidence="5" id="KW-0547">Nucleotide-binding</keyword>
<dbReference type="STRING" id="551996.SAMN05192573_10597"/>
<evidence type="ECO:0000259" key="10">
    <source>
        <dbReference type="PROSITE" id="PS50109"/>
    </source>
</evidence>
<dbReference type="GO" id="GO:0016020">
    <property type="term" value="C:membrane"/>
    <property type="evidence" value="ECO:0007669"/>
    <property type="project" value="InterPro"/>
</dbReference>
<dbReference type="InterPro" id="IPR036890">
    <property type="entry name" value="HATPase_C_sf"/>
</dbReference>
<dbReference type="InterPro" id="IPR005467">
    <property type="entry name" value="His_kinase_dom"/>
</dbReference>
<feature type="transmembrane region" description="Helical" evidence="9">
    <location>
        <begin position="12"/>
        <end position="33"/>
    </location>
</feature>
<keyword evidence="12" id="KW-1185">Reference proteome</keyword>
<dbReference type="PROSITE" id="PS50109">
    <property type="entry name" value="HIS_KIN"/>
    <property type="match status" value="1"/>
</dbReference>
<dbReference type="Pfam" id="PF07730">
    <property type="entry name" value="HisKA_3"/>
    <property type="match status" value="1"/>
</dbReference>
<keyword evidence="6" id="KW-0418">Kinase</keyword>
<organism evidence="11 12">
    <name type="scientific">Mucilaginibacter gossypii</name>
    <dbReference type="NCBI Taxonomy" id="551996"/>
    <lineage>
        <taxon>Bacteria</taxon>
        <taxon>Pseudomonadati</taxon>
        <taxon>Bacteroidota</taxon>
        <taxon>Sphingobacteriia</taxon>
        <taxon>Sphingobacteriales</taxon>
        <taxon>Sphingobacteriaceae</taxon>
        <taxon>Mucilaginibacter</taxon>
    </lineage>
</organism>
<dbReference type="Pfam" id="PF02518">
    <property type="entry name" value="HATPase_c"/>
    <property type="match status" value="1"/>
</dbReference>
<sequence>MLFQEEQVILVIIAGSAFILLLGVFIIGFMLMYQKKQNKNLLERENLKASFKQEMLKTQIEIQEQTLNDISREIHDNITQVLSFVKLNLGLLNNSLDDEKKARVNENRELVSQTINDLRHLSKSMSFEHISSQGLIKTLETETERLTRSGIINVIFEVEGDVYSLGEQRELVIFRIFQEAVNNTLKYAKAANLKIGLYYTAQMFNLLIEDDGAGFNAEKVDNKGGSGLRNIENRAALVGADVIIASSPGKGCQIKLSFNPLVQQIYAKGTHSNSLS</sequence>
<proteinExistence type="predicted"/>
<gene>
    <name evidence="11" type="ORF">SAMN05192573_10597</name>
</gene>
<dbReference type="CDD" id="cd16917">
    <property type="entry name" value="HATPase_UhpB-NarQ-NarX-like"/>
    <property type="match status" value="1"/>
</dbReference>
<evidence type="ECO:0000256" key="7">
    <source>
        <dbReference type="ARBA" id="ARBA00022840"/>
    </source>
</evidence>
<dbReference type="EMBL" id="FNCG01000005">
    <property type="protein sequence ID" value="SDG84862.1"/>
    <property type="molecule type" value="Genomic_DNA"/>
</dbReference>